<keyword evidence="1" id="KW-0732">Signal</keyword>
<feature type="chain" id="PRO_5042047203" description="VWFA domain-containing protein" evidence="1">
    <location>
        <begin position="25"/>
        <end position="251"/>
    </location>
</feature>
<sequence length="251" mass="26814">MSVGIVSFSTLATTLVNLTEVTYASVRQTLVEKLPTEADGVTAIGKALLEALKLLENAGDPRGGVLILVSDGVENQEPLMADVKHTLLEKGVILHVILISDYADKNMIELSAAIGGQAFFDPGTPDTTDLQSALRTIVSDDDVSSPGAAPVQVGTWTIIMKNQGQSTVVTNVAVTSKSPSEEIYPIRARTFLSQHQIDFNADSSTMRLVVRAQVTKGYTLLIGVKVEVQLGTLPWKLMKDDGLGMSNDAVF</sequence>
<keyword evidence="4" id="KW-1185">Reference proteome</keyword>
<protein>
    <recommendedName>
        <fullName evidence="2">VWFA domain-containing protein</fullName>
    </recommendedName>
</protein>
<proteinExistence type="predicted"/>
<feature type="domain" description="VWFA" evidence="2">
    <location>
        <begin position="1"/>
        <end position="137"/>
    </location>
</feature>
<name>A0AAD9JTH0_RIDPI</name>
<dbReference type="InterPro" id="IPR002035">
    <property type="entry name" value="VWF_A"/>
</dbReference>
<dbReference type="SUPFAM" id="SSF53300">
    <property type="entry name" value="vWA-like"/>
    <property type="match status" value="1"/>
</dbReference>
<dbReference type="CDD" id="cd00198">
    <property type="entry name" value="vWFA"/>
    <property type="match status" value="1"/>
</dbReference>
<dbReference type="Pfam" id="PF00092">
    <property type="entry name" value="VWA"/>
    <property type="match status" value="1"/>
</dbReference>
<gene>
    <name evidence="3" type="ORF">NP493_1768g00021</name>
</gene>
<evidence type="ECO:0000256" key="1">
    <source>
        <dbReference type="SAM" id="SignalP"/>
    </source>
</evidence>
<dbReference type="AlphaFoldDB" id="A0AAD9JTH0"/>
<dbReference type="PROSITE" id="PS50234">
    <property type="entry name" value="VWFA"/>
    <property type="match status" value="1"/>
</dbReference>
<evidence type="ECO:0000313" key="3">
    <source>
        <dbReference type="EMBL" id="KAK2158849.1"/>
    </source>
</evidence>
<dbReference type="InterPro" id="IPR036465">
    <property type="entry name" value="vWFA_dom_sf"/>
</dbReference>
<accession>A0AAD9JTH0</accession>
<dbReference type="InterPro" id="IPR051266">
    <property type="entry name" value="CLCR"/>
</dbReference>
<feature type="signal peptide" evidence="1">
    <location>
        <begin position="1"/>
        <end position="24"/>
    </location>
</feature>
<dbReference type="PANTHER" id="PTHR10579:SF177">
    <property type="entry name" value="CALCIUM-ACTIVATED CHLORIDE CHANNEL REGULATOR 4-LIKE PROTEIN"/>
    <property type="match status" value="1"/>
</dbReference>
<dbReference type="EMBL" id="JAODUO010001763">
    <property type="protein sequence ID" value="KAK2158849.1"/>
    <property type="molecule type" value="Genomic_DNA"/>
</dbReference>
<evidence type="ECO:0000313" key="4">
    <source>
        <dbReference type="Proteomes" id="UP001209878"/>
    </source>
</evidence>
<evidence type="ECO:0000259" key="2">
    <source>
        <dbReference type="PROSITE" id="PS50234"/>
    </source>
</evidence>
<dbReference type="Proteomes" id="UP001209878">
    <property type="component" value="Unassembled WGS sequence"/>
</dbReference>
<organism evidence="3 4">
    <name type="scientific">Ridgeia piscesae</name>
    <name type="common">Tubeworm</name>
    <dbReference type="NCBI Taxonomy" id="27915"/>
    <lineage>
        <taxon>Eukaryota</taxon>
        <taxon>Metazoa</taxon>
        <taxon>Spiralia</taxon>
        <taxon>Lophotrochozoa</taxon>
        <taxon>Annelida</taxon>
        <taxon>Polychaeta</taxon>
        <taxon>Sedentaria</taxon>
        <taxon>Canalipalpata</taxon>
        <taxon>Sabellida</taxon>
        <taxon>Siboglinidae</taxon>
        <taxon>Ridgeia</taxon>
    </lineage>
</organism>
<reference evidence="3" key="1">
    <citation type="journal article" date="2023" name="Mol. Biol. Evol.">
        <title>Third-Generation Sequencing Reveals the Adaptive Role of the Epigenome in Three Deep-Sea Polychaetes.</title>
        <authorList>
            <person name="Perez M."/>
            <person name="Aroh O."/>
            <person name="Sun Y."/>
            <person name="Lan Y."/>
            <person name="Juniper S.K."/>
            <person name="Young C.R."/>
            <person name="Angers B."/>
            <person name="Qian P.Y."/>
        </authorList>
    </citation>
    <scope>NUCLEOTIDE SEQUENCE</scope>
    <source>
        <strain evidence="3">R07B-5</strain>
    </source>
</reference>
<comment type="caution">
    <text evidence="3">The sequence shown here is derived from an EMBL/GenBank/DDBJ whole genome shotgun (WGS) entry which is preliminary data.</text>
</comment>
<dbReference type="PANTHER" id="PTHR10579">
    <property type="entry name" value="CALCIUM-ACTIVATED CHLORIDE CHANNEL REGULATOR"/>
    <property type="match status" value="1"/>
</dbReference>
<dbReference type="Gene3D" id="3.40.50.410">
    <property type="entry name" value="von Willebrand factor, type A domain"/>
    <property type="match status" value="1"/>
</dbReference>